<evidence type="ECO:0000256" key="1">
    <source>
        <dbReference type="ARBA" id="ARBA00022500"/>
    </source>
</evidence>
<dbReference type="SMART" id="SM00304">
    <property type="entry name" value="HAMP"/>
    <property type="match status" value="1"/>
</dbReference>
<gene>
    <name evidence="8" type="ORF">H9717_09830</name>
</gene>
<dbReference type="AlphaFoldDB" id="A0A9D2I891"/>
<keyword evidence="5" id="KW-1133">Transmembrane helix</keyword>
<evidence type="ECO:0000259" key="7">
    <source>
        <dbReference type="PROSITE" id="PS50885"/>
    </source>
</evidence>
<dbReference type="InterPro" id="IPR003660">
    <property type="entry name" value="HAMP_dom"/>
</dbReference>
<feature type="region of interest" description="Disordered" evidence="4">
    <location>
        <begin position="561"/>
        <end position="597"/>
    </location>
</feature>
<evidence type="ECO:0000256" key="5">
    <source>
        <dbReference type="SAM" id="Phobius"/>
    </source>
</evidence>
<dbReference type="PANTHER" id="PTHR43531:SF11">
    <property type="entry name" value="METHYL-ACCEPTING CHEMOTAXIS PROTEIN 3"/>
    <property type="match status" value="1"/>
</dbReference>
<evidence type="ECO:0000313" key="8">
    <source>
        <dbReference type="EMBL" id="HJA93393.1"/>
    </source>
</evidence>
<dbReference type="Gene3D" id="1.10.8.500">
    <property type="entry name" value="HAMP domain in histidine kinase"/>
    <property type="match status" value="1"/>
</dbReference>
<evidence type="ECO:0000259" key="6">
    <source>
        <dbReference type="PROSITE" id="PS50111"/>
    </source>
</evidence>
<dbReference type="InterPro" id="IPR004089">
    <property type="entry name" value="MCPsignal_dom"/>
</dbReference>
<name>A0A9D2I891_9FIRM</name>
<dbReference type="PANTHER" id="PTHR43531">
    <property type="entry name" value="PROTEIN ICFG"/>
    <property type="match status" value="1"/>
</dbReference>
<feature type="transmembrane region" description="Helical" evidence="5">
    <location>
        <begin position="12"/>
        <end position="35"/>
    </location>
</feature>
<accession>A0A9D2I891</accession>
<feature type="transmembrane region" description="Helical" evidence="5">
    <location>
        <begin position="188"/>
        <end position="212"/>
    </location>
</feature>
<dbReference type="SMART" id="SM00283">
    <property type="entry name" value="MA"/>
    <property type="match status" value="1"/>
</dbReference>
<dbReference type="InterPro" id="IPR004090">
    <property type="entry name" value="Chemotax_Me-accpt_rcpt"/>
</dbReference>
<dbReference type="Pfam" id="PF00672">
    <property type="entry name" value="HAMP"/>
    <property type="match status" value="1"/>
</dbReference>
<dbReference type="Pfam" id="PF00015">
    <property type="entry name" value="MCPsignal"/>
    <property type="match status" value="1"/>
</dbReference>
<dbReference type="PROSITE" id="PS50885">
    <property type="entry name" value="HAMP"/>
    <property type="match status" value="1"/>
</dbReference>
<reference evidence="8" key="1">
    <citation type="journal article" date="2021" name="PeerJ">
        <title>Extensive microbial diversity within the chicken gut microbiome revealed by metagenomics and culture.</title>
        <authorList>
            <person name="Gilroy R."/>
            <person name="Ravi A."/>
            <person name="Getino M."/>
            <person name="Pursley I."/>
            <person name="Horton D.L."/>
            <person name="Alikhan N.F."/>
            <person name="Baker D."/>
            <person name="Gharbi K."/>
            <person name="Hall N."/>
            <person name="Watson M."/>
            <person name="Adriaenssens E.M."/>
            <person name="Foster-Nyarko E."/>
            <person name="Jarju S."/>
            <person name="Secka A."/>
            <person name="Antonio M."/>
            <person name="Oren A."/>
            <person name="Chaudhuri R.R."/>
            <person name="La Ragione R."/>
            <person name="Hildebrand F."/>
            <person name="Pallen M.J."/>
        </authorList>
    </citation>
    <scope>NUCLEOTIDE SEQUENCE</scope>
    <source>
        <strain evidence="8">CHK179-7159</strain>
    </source>
</reference>
<dbReference type="Gene3D" id="1.10.287.950">
    <property type="entry name" value="Methyl-accepting chemotaxis protein"/>
    <property type="match status" value="1"/>
</dbReference>
<reference evidence="8" key="2">
    <citation type="submission" date="2021-04" db="EMBL/GenBank/DDBJ databases">
        <authorList>
            <person name="Gilroy R."/>
        </authorList>
    </citation>
    <scope>NUCLEOTIDE SEQUENCE</scope>
    <source>
        <strain evidence="8">CHK179-7159</strain>
    </source>
</reference>
<dbReference type="Proteomes" id="UP000886858">
    <property type="component" value="Unassembled WGS sequence"/>
</dbReference>
<comment type="caution">
    <text evidence="8">The sequence shown here is derived from an EMBL/GenBank/DDBJ whole genome shotgun (WGS) entry which is preliminary data.</text>
</comment>
<dbReference type="PROSITE" id="PS50111">
    <property type="entry name" value="CHEMOTAXIS_TRANSDUC_2"/>
    <property type="match status" value="1"/>
</dbReference>
<dbReference type="GO" id="GO:0006935">
    <property type="term" value="P:chemotaxis"/>
    <property type="evidence" value="ECO:0007669"/>
    <property type="project" value="UniProtKB-KW"/>
</dbReference>
<dbReference type="EMBL" id="DWYY01000108">
    <property type="protein sequence ID" value="HJA93393.1"/>
    <property type="molecule type" value="Genomic_DNA"/>
</dbReference>
<keyword evidence="5" id="KW-0812">Transmembrane</keyword>
<evidence type="ECO:0000256" key="4">
    <source>
        <dbReference type="SAM" id="MobiDB-lite"/>
    </source>
</evidence>
<proteinExistence type="inferred from homology"/>
<sequence length="597" mass="64351">MKNLPINKKLYGTFAIIILLFCITVAAGLFGIFSLRSNYQDFYLNDHSITNRTTEASGTLRSVAEYLSYAVMSSDPVEASRYLDQAAKAVTQFDSDLSWFQDNLIYQEDLSLLANITSTLDDADSTYEEIISLAASSSSADKARAQELLLNDYAPVLDESYSLISQLGNNTENEASASYAGATRNATIAIVFMIVFPIAAIIVTVILSLALLKSLLVPIREIQQAVSSMENGHLSITLAYNSKDELGQLSDGIRSMSQRIAYYMNSINESMELLSEGNLNVKHYPDFLGDFRLVQLSIRKLIDTLDSTLYQINQTADQVASGSDQVASGAQALSQGATEQASSVQEIAATSNDISNQLQETAKNAQEVKSHVNSVGDEMTASNEQMKELSLTMNEIFEKSHEIAKINKTIEDIAFQTNILALNAAVEAARAGASGKGFAVVADEVRNLASKSQEASKDTSVLISDSTKAIEKGKSLTDATVERLDNTVRSALEVTDMIVKIVDSTTSGSNAVSQVTQGIDQISSVVQTNSATAEESAAASEELSGQAQILKRLVGQFQLTSKAGEQPVESHKEPAAAPAMDTGYSAPTDFDFTSDKY</sequence>
<dbReference type="GO" id="GO:0004888">
    <property type="term" value="F:transmembrane signaling receptor activity"/>
    <property type="evidence" value="ECO:0007669"/>
    <property type="project" value="InterPro"/>
</dbReference>
<evidence type="ECO:0000256" key="2">
    <source>
        <dbReference type="ARBA" id="ARBA00029447"/>
    </source>
</evidence>
<feature type="domain" description="Methyl-accepting transducer" evidence="6">
    <location>
        <begin position="315"/>
        <end position="544"/>
    </location>
</feature>
<dbReference type="InterPro" id="IPR024478">
    <property type="entry name" value="HlyB_4HB_MCP"/>
</dbReference>
<keyword evidence="5" id="KW-0472">Membrane</keyword>
<evidence type="ECO:0000313" key="9">
    <source>
        <dbReference type="Proteomes" id="UP000886858"/>
    </source>
</evidence>
<keyword evidence="3" id="KW-0807">Transducer</keyword>
<dbReference type="InterPro" id="IPR051310">
    <property type="entry name" value="MCP_chemotaxis"/>
</dbReference>
<dbReference type="SUPFAM" id="SSF58104">
    <property type="entry name" value="Methyl-accepting chemotaxis protein (MCP) signaling domain"/>
    <property type="match status" value="1"/>
</dbReference>
<organism evidence="8 9">
    <name type="scientific">Candidatus Eisenbergiella merdipullorum</name>
    <dbReference type="NCBI Taxonomy" id="2838553"/>
    <lineage>
        <taxon>Bacteria</taxon>
        <taxon>Bacillati</taxon>
        <taxon>Bacillota</taxon>
        <taxon>Clostridia</taxon>
        <taxon>Lachnospirales</taxon>
        <taxon>Lachnospiraceae</taxon>
        <taxon>Eisenbergiella</taxon>
    </lineage>
</organism>
<dbReference type="Pfam" id="PF12729">
    <property type="entry name" value="4HB_MCP_1"/>
    <property type="match status" value="1"/>
</dbReference>
<dbReference type="CDD" id="cd06225">
    <property type="entry name" value="HAMP"/>
    <property type="match status" value="1"/>
</dbReference>
<feature type="domain" description="HAMP" evidence="7">
    <location>
        <begin position="213"/>
        <end position="265"/>
    </location>
</feature>
<evidence type="ECO:0000256" key="3">
    <source>
        <dbReference type="PROSITE-ProRule" id="PRU00284"/>
    </source>
</evidence>
<dbReference type="PRINTS" id="PR00260">
    <property type="entry name" value="CHEMTRNSDUCR"/>
</dbReference>
<comment type="similarity">
    <text evidence="2">Belongs to the methyl-accepting chemotaxis (MCP) protein family.</text>
</comment>
<dbReference type="GO" id="GO:0016020">
    <property type="term" value="C:membrane"/>
    <property type="evidence" value="ECO:0007669"/>
    <property type="project" value="InterPro"/>
</dbReference>
<keyword evidence="1" id="KW-0145">Chemotaxis</keyword>
<protein>
    <submittedName>
        <fullName evidence="8">Methyl-accepting chemotaxis protein</fullName>
    </submittedName>
</protein>
<dbReference type="GO" id="GO:0007165">
    <property type="term" value="P:signal transduction"/>
    <property type="evidence" value="ECO:0007669"/>
    <property type="project" value="UniProtKB-KW"/>
</dbReference>